<reference evidence="1" key="1">
    <citation type="submission" date="2014-09" db="EMBL/GenBank/DDBJ databases">
        <authorList>
            <person name="Magalhaes I.L.F."/>
            <person name="Oliveira U."/>
            <person name="Santos F.R."/>
            <person name="Vidigal T.H.D.A."/>
            <person name="Brescovit A.D."/>
            <person name="Santos A.J."/>
        </authorList>
    </citation>
    <scope>NUCLEOTIDE SEQUENCE</scope>
    <source>
        <tissue evidence="1">Shoot tissue taken approximately 20 cm above the soil surface</tissue>
    </source>
</reference>
<proteinExistence type="predicted"/>
<dbReference type="EMBL" id="GBRH01181984">
    <property type="protein sequence ID" value="JAE15912.1"/>
    <property type="molecule type" value="Transcribed_RNA"/>
</dbReference>
<reference evidence="1" key="2">
    <citation type="journal article" date="2015" name="Data Brief">
        <title>Shoot transcriptome of the giant reed, Arundo donax.</title>
        <authorList>
            <person name="Barrero R.A."/>
            <person name="Guerrero F.D."/>
            <person name="Moolhuijzen P."/>
            <person name="Goolsby J.A."/>
            <person name="Tidwell J."/>
            <person name="Bellgard S.E."/>
            <person name="Bellgard M.I."/>
        </authorList>
    </citation>
    <scope>NUCLEOTIDE SEQUENCE</scope>
    <source>
        <tissue evidence="1">Shoot tissue taken approximately 20 cm above the soil surface</tissue>
    </source>
</reference>
<accession>A0A0A9FUH0</accession>
<name>A0A0A9FUH0_ARUDO</name>
<sequence>MILAGIYGSKSSARLTISNICRIRIKHTNSIFTRNQYQLQITLYIHTEQMSDAFVSVRYHLANVRRFCICTIPHMDASNTQLRPYFEGPQLPAPAQILSL</sequence>
<dbReference type="AlphaFoldDB" id="A0A0A9FUH0"/>
<evidence type="ECO:0000313" key="1">
    <source>
        <dbReference type="EMBL" id="JAE15912.1"/>
    </source>
</evidence>
<protein>
    <submittedName>
        <fullName evidence="1">Uncharacterized protein</fullName>
    </submittedName>
</protein>
<organism evidence="1">
    <name type="scientific">Arundo donax</name>
    <name type="common">Giant reed</name>
    <name type="synonym">Donax arundinaceus</name>
    <dbReference type="NCBI Taxonomy" id="35708"/>
    <lineage>
        <taxon>Eukaryota</taxon>
        <taxon>Viridiplantae</taxon>
        <taxon>Streptophyta</taxon>
        <taxon>Embryophyta</taxon>
        <taxon>Tracheophyta</taxon>
        <taxon>Spermatophyta</taxon>
        <taxon>Magnoliopsida</taxon>
        <taxon>Liliopsida</taxon>
        <taxon>Poales</taxon>
        <taxon>Poaceae</taxon>
        <taxon>PACMAD clade</taxon>
        <taxon>Arundinoideae</taxon>
        <taxon>Arundineae</taxon>
        <taxon>Arundo</taxon>
    </lineage>
</organism>